<dbReference type="InParanoid" id="E3LDD5"/>
<gene>
    <name evidence="1" type="ORF">CRE_00143</name>
</gene>
<keyword evidence="2" id="KW-1185">Reference proteome</keyword>
<dbReference type="OMA" id="MHLCCKT"/>
<sequence length="427" mass="49334">MSRCWSSSYQPKHKQPDSLFSTPALNDHIENLHSNNQNMRRSLLIFIWFVIFVVICKKEKAEKPKVEEEEEEEEGVDEYEEICPFPWQTHDQNVLAQYSMCNDVMHEGVKCTPNDPIECTGRNPTCVFSKMTNDHRCCADVPQDLSNPPGVPEQVKPICPYGASSYDLPSVLLCDPTEDNACPELYTCEQAVNHQMLTTYNMHLCCKTSTLDSFENVFYETKVGINKMSSNLSMPIFYVTQLSPSIVPNAPTGGIDYVVLNEYIPTKNKANTPEIRTGDHFAMLPYRFREPVYLKKVYLFHEPMPNFFFHVLVLFNPHGNPESMNLYYNRPSSLSREIDLSVPVWDEGVFFRNMNRVLTIQSDQTSSRQIRRLYIVLVFKTKFRITKRHPQTWNDFHANYTTFTEFLGTETGKQLGSPMAGTYYYVS</sequence>
<reference evidence="1" key="1">
    <citation type="submission" date="2007-07" db="EMBL/GenBank/DDBJ databases">
        <title>PCAP assembly of the Caenorhabditis remanei genome.</title>
        <authorList>
            <consortium name="The Caenorhabditis remanei Sequencing Consortium"/>
            <person name="Wilson R.K."/>
        </authorList>
    </citation>
    <scope>NUCLEOTIDE SEQUENCE [LARGE SCALE GENOMIC DNA]</scope>
    <source>
        <strain evidence="1">PB4641</strain>
    </source>
</reference>
<dbReference type="Proteomes" id="UP000008281">
    <property type="component" value="Unassembled WGS sequence"/>
</dbReference>
<accession>E3LDD5</accession>
<proteinExistence type="predicted"/>
<protein>
    <submittedName>
        <fullName evidence="1">Uncharacterized protein</fullName>
    </submittedName>
</protein>
<dbReference type="OrthoDB" id="5786500at2759"/>
<evidence type="ECO:0000313" key="2">
    <source>
        <dbReference type="Proteomes" id="UP000008281"/>
    </source>
</evidence>
<evidence type="ECO:0000313" key="1">
    <source>
        <dbReference type="EMBL" id="EFO82488.1"/>
    </source>
</evidence>
<dbReference type="eggNOG" id="ENOG502TH32">
    <property type="taxonomic scope" value="Eukaryota"/>
</dbReference>
<name>E3LDD5_CAERE</name>
<organism evidence="2">
    <name type="scientific">Caenorhabditis remanei</name>
    <name type="common">Caenorhabditis vulgaris</name>
    <dbReference type="NCBI Taxonomy" id="31234"/>
    <lineage>
        <taxon>Eukaryota</taxon>
        <taxon>Metazoa</taxon>
        <taxon>Ecdysozoa</taxon>
        <taxon>Nematoda</taxon>
        <taxon>Chromadorea</taxon>
        <taxon>Rhabditida</taxon>
        <taxon>Rhabditina</taxon>
        <taxon>Rhabditomorpha</taxon>
        <taxon>Rhabditoidea</taxon>
        <taxon>Rhabditidae</taxon>
        <taxon>Peloderinae</taxon>
        <taxon>Caenorhabditis</taxon>
    </lineage>
</organism>
<dbReference type="AlphaFoldDB" id="E3LDD5"/>
<dbReference type="HOGENOM" id="CLU_059444_0_0_1"/>
<dbReference type="FunCoup" id="E3LDD5">
    <property type="interactions" value="1755"/>
</dbReference>
<dbReference type="EMBL" id="DS268407">
    <property type="protein sequence ID" value="EFO82488.1"/>
    <property type="molecule type" value="Genomic_DNA"/>
</dbReference>